<evidence type="ECO:0000256" key="3">
    <source>
        <dbReference type="ARBA" id="ARBA00022989"/>
    </source>
</evidence>
<dbReference type="GO" id="GO:0016020">
    <property type="term" value="C:membrane"/>
    <property type="evidence" value="ECO:0007669"/>
    <property type="project" value="UniProtKB-SubCell"/>
</dbReference>
<name>A0A1L7WRB7_9HELO</name>
<dbReference type="OrthoDB" id="5215637at2759"/>
<evidence type="ECO:0000256" key="4">
    <source>
        <dbReference type="ARBA" id="ARBA00023136"/>
    </source>
</evidence>
<keyword evidence="2 6" id="KW-0812">Transmembrane</keyword>
<evidence type="ECO:0000313" key="7">
    <source>
        <dbReference type="EMBL" id="CZR55313.1"/>
    </source>
</evidence>
<protein>
    <submittedName>
        <fullName evidence="7">Uncharacterized protein</fullName>
    </submittedName>
</protein>
<keyword evidence="3 6" id="KW-1133">Transmembrane helix</keyword>
<proteinExistence type="predicted"/>
<feature type="region of interest" description="Disordered" evidence="5">
    <location>
        <begin position="176"/>
        <end position="235"/>
    </location>
</feature>
<evidence type="ECO:0000256" key="5">
    <source>
        <dbReference type="SAM" id="MobiDB-lite"/>
    </source>
</evidence>
<sequence>MLLKRTLQARQWRCCGLSESRMYGSNMESSGLLRPMYHIPSAGVRWCGSGITKTTSYFAFCITQSDIFQIAPAATVLAQMPLSQLTTTTTSATTSATSSASTTASSAAVTTSLSSSSGGFSSNGAAIGAGVCVPVGLLALAGIGFFFWRRRRNQKRAQTYELQNGAEGPYAGGYGGAIGAGGDRQQTGYHDHMGPPQVSEADSALPYTPGNAKMGNFGGQQYEPAPQQPSELPNTQAHVVHEMGA</sequence>
<gene>
    <name evidence="7" type="ORF">PAC_05200</name>
</gene>
<accession>A0A1L7WRB7</accession>
<feature type="transmembrane region" description="Helical" evidence="6">
    <location>
        <begin position="125"/>
        <end position="148"/>
    </location>
</feature>
<dbReference type="EMBL" id="FJOG01000006">
    <property type="protein sequence ID" value="CZR55313.1"/>
    <property type="molecule type" value="Genomic_DNA"/>
</dbReference>
<reference evidence="7 8" key="1">
    <citation type="submission" date="2016-03" db="EMBL/GenBank/DDBJ databases">
        <authorList>
            <person name="Ploux O."/>
        </authorList>
    </citation>
    <scope>NUCLEOTIDE SEQUENCE [LARGE SCALE GENOMIC DNA]</scope>
    <source>
        <strain evidence="7 8">UAMH 11012</strain>
    </source>
</reference>
<evidence type="ECO:0000256" key="1">
    <source>
        <dbReference type="ARBA" id="ARBA00004167"/>
    </source>
</evidence>
<evidence type="ECO:0000256" key="6">
    <source>
        <dbReference type="SAM" id="Phobius"/>
    </source>
</evidence>
<dbReference type="Gene3D" id="1.20.5.510">
    <property type="entry name" value="Single helix bin"/>
    <property type="match status" value="1"/>
</dbReference>
<dbReference type="PANTHER" id="PTHR15549">
    <property type="entry name" value="PAIRED IMMUNOGLOBULIN-LIKE TYPE 2 RECEPTOR"/>
    <property type="match status" value="1"/>
</dbReference>
<dbReference type="AlphaFoldDB" id="A0A1L7WRB7"/>
<evidence type="ECO:0000313" key="8">
    <source>
        <dbReference type="Proteomes" id="UP000184330"/>
    </source>
</evidence>
<keyword evidence="8" id="KW-1185">Reference proteome</keyword>
<dbReference type="STRING" id="576137.A0A1L7WRB7"/>
<dbReference type="CDD" id="cd12087">
    <property type="entry name" value="TM_EGFR-like"/>
    <property type="match status" value="1"/>
</dbReference>
<comment type="subcellular location">
    <subcellularLocation>
        <location evidence="1">Membrane</location>
        <topology evidence="1">Single-pass membrane protein</topology>
    </subcellularLocation>
</comment>
<dbReference type="PANTHER" id="PTHR15549:SF30">
    <property type="entry name" value="MID2 DOMAIN-CONTAINING PROTEIN"/>
    <property type="match status" value="1"/>
</dbReference>
<dbReference type="Proteomes" id="UP000184330">
    <property type="component" value="Unassembled WGS sequence"/>
</dbReference>
<keyword evidence="4 6" id="KW-0472">Membrane</keyword>
<evidence type="ECO:0000256" key="2">
    <source>
        <dbReference type="ARBA" id="ARBA00022692"/>
    </source>
</evidence>
<organism evidence="7 8">
    <name type="scientific">Phialocephala subalpina</name>
    <dbReference type="NCBI Taxonomy" id="576137"/>
    <lineage>
        <taxon>Eukaryota</taxon>
        <taxon>Fungi</taxon>
        <taxon>Dikarya</taxon>
        <taxon>Ascomycota</taxon>
        <taxon>Pezizomycotina</taxon>
        <taxon>Leotiomycetes</taxon>
        <taxon>Helotiales</taxon>
        <taxon>Mollisiaceae</taxon>
        <taxon>Phialocephala</taxon>
        <taxon>Phialocephala fortinii species complex</taxon>
    </lineage>
</organism>
<dbReference type="InterPro" id="IPR051694">
    <property type="entry name" value="Immunoregulatory_rcpt-like"/>
</dbReference>
<dbReference type="GO" id="GO:0071944">
    <property type="term" value="C:cell periphery"/>
    <property type="evidence" value="ECO:0007669"/>
    <property type="project" value="UniProtKB-ARBA"/>
</dbReference>